<evidence type="ECO:0000259" key="7">
    <source>
        <dbReference type="Pfam" id="PF03460"/>
    </source>
</evidence>
<reference evidence="8" key="2">
    <citation type="journal article" date="2024" name="Environ. Microbiol.">
        <title>Genome analysis and description of Tunturibacter gen. nov. expands the diversity of Terriglobia in tundra soils.</title>
        <authorList>
            <person name="Messyasz A."/>
            <person name="Mannisto M.K."/>
            <person name="Kerkhof L.J."/>
            <person name="Haggblom M.M."/>
        </authorList>
    </citation>
    <scope>NUCLEOTIDE SEQUENCE</scope>
    <source>
        <strain evidence="8">M8UP23</strain>
    </source>
</reference>
<evidence type="ECO:0000256" key="2">
    <source>
        <dbReference type="ARBA" id="ARBA00022617"/>
    </source>
</evidence>
<name>A0AAU7ZIT7_9BACT</name>
<dbReference type="Pfam" id="PF03460">
    <property type="entry name" value="NIR_SIR_ferr"/>
    <property type="match status" value="2"/>
</dbReference>
<dbReference type="GO" id="GO:0051539">
    <property type="term" value="F:4 iron, 4 sulfur cluster binding"/>
    <property type="evidence" value="ECO:0007669"/>
    <property type="project" value="UniProtKB-KW"/>
</dbReference>
<dbReference type="InterPro" id="IPR036136">
    <property type="entry name" value="Nit/Sulf_reduc_fer-like_dom_sf"/>
</dbReference>
<keyword evidence="5" id="KW-0408">Iron</keyword>
<dbReference type="InterPro" id="IPR012798">
    <property type="entry name" value="Cbl_synth_CobG-like"/>
</dbReference>
<feature type="domain" description="Nitrite/Sulfite reductase ferredoxin-like" evidence="7">
    <location>
        <begin position="18"/>
        <end position="78"/>
    </location>
</feature>
<evidence type="ECO:0000256" key="3">
    <source>
        <dbReference type="ARBA" id="ARBA00022723"/>
    </source>
</evidence>
<keyword evidence="1" id="KW-0004">4Fe-4S</keyword>
<dbReference type="InterPro" id="IPR051329">
    <property type="entry name" value="NIR_SIR_4Fe-4S"/>
</dbReference>
<dbReference type="AlphaFoldDB" id="A0AAU7ZIT7"/>
<dbReference type="GO" id="GO:0046872">
    <property type="term" value="F:metal ion binding"/>
    <property type="evidence" value="ECO:0007669"/>
    <property type="project" value="UniProtKB-KW"/>
</dbReference>
<dbReference type="InterPro" id="IPR005117">
    <property type="entry name" value="NiRdtase/SiRdtase_haem-b_fer"/>
</dbReference>
<dbReference type="Gene3D" id="3.90.480.20">
    <property type="match status" value="1"/>
</dbReference>
<dbReference type="RefSeq" id="WP_353070406.1">
    <property type="nucleotide sequence ID" value="NZ_CP132932.1"/>
</dbReference>
<proteinExistence type="predicted"/>
<keyword evidence="2" id="KW-0349">Heme</keyword>
<reference evidence="8" key="1">
    <citation type="submission" date="2023-08" db="EMBL/GenBank/DDBJ databases">
        <authorList>
            <person name="Messyasz A."/>
            <person name="Mannisto M.K."/>
            <person name="Kerkhof L.J."/>
            <person name="Haggblom M."/>
        </authorList>
    </citation>
    <scope>NUCLEOTIDE SEQUENCE</scope>
    <source>
        <strain evidence="8">M8UP23</strain>
    </source>
</reference>
<evidence type="ECO:0000313" key="8">
    <source>
        <dbReference type="EMBL" id="XCB28743.1"/>
    </source>
</evidence>
<dbReference type="EMBL" id="CP132932">
    <property type="protein sequence ID" value="XCB28743.1"/>
    <property type="molecule type" value="Genomic_DNA"/>
</dbReference>
<keyword evidence="6" id="KW-0411">Iron-sulfur</keyword>
<dbReference type="EC" id="1.14.13.83" evidence="8"/>
<dbReference type="SUPFAM" id="SSF56014">
    <property type="entry name" value="Nitrite and sulphite reductase 4Fe-4S domain-like"/>
    <property type="match status" value="2"/>
</dbReference>
<dbReference type="PANTHER" id="PTHR32439">
    <property type="entry name" value="FERREDOXIN--NITRITE REDUCTASE, CHLOROPLASTIC"/>
    <property type="match status" value="1"/>
</dbReference>
<evidence type="ECO:0000256" key="4">
    <source>
        <dbReference type="ARBA" id="ARBA00023002"/>
    </source>
</evidence>
<gene>
    <name evidence="8" type="primary">cobG</name>
    <name evidence="8" type="ORF">RBB75_17220</name>
</gene>
<dbReference type="Gene3D" id="3.30.413.10">
    <property type="entry name" value="Sulfite Reductase Hemoprotein, domain 1"/>
    <property type="match status" value="2"/>
</dbReference>
<keyword evidence="3" id="KW-0479">Metal-binding</keyword>
<dbReference type="Gene3D" id="3.90.480.10">
    <property type="entry name" value="Sulfite Reductase Hemoprotein,Domain 2"/>
    <property type="match status" value="1"/>
</dbReference>
<dbReference type="KEGG" id="temp:RBB75_17220"/>
<dbReference type="GO" id="GO:0043818">
    <property type="term" value="F:precorrin-3B synthase activity"/>
    <property type="evidence" value="ECO:0007669"/>
    <property type="project" value="UniProtKB-EC"/>
</dbReference>
<evidence type="ECO:0000256" key="1">
    <source>
        <dbReference type="ARBA" id="ARBA00022485"/>
    </source>
</evidence>
<dbReference type="NCBIfam" id="TIGR02435">
    <property type="entry name" value="CobG"/>
    <property type="match status" value="1"/>
</dbReference>
<evidence type="ECO:0000256" key="5">
    <source>
        <dbReference type="ARBA" id="ARBA00023004"/>
    </source>
</evidence>
<accession>A0AAU7ZIT7</accession>
<keyword evidence="4 8" id="KW-0560">Oxidoreductase</keyword>
<dbReference type="PANTHER" id="PTHR32439:SF9">
    <property type="entry name" value="BLR3264 PROTEIN"/>
    <property type="match status" value="1"/>
</dbReference>
<evidence type="ECO:0000256" key="6">
    <source>
        <dbReference type="ARBA" id="ARBA00023014"/>
    </source>
</evidence>
<feature type="domain" description="Nitrite/Sulfite reductase ferredoxin-like" evidence="7">
    <location>
        <begin position="254"/>
        <end position="314"/>
    </location>
</feature>
<protein>
    <submittedName>
        <fullName evidence="8">Precorrin-3B synthase</fullName>
        <ecNumber evidence="8">1.14.13.83</ecNumber>
    </submittedName>
</protein>
<organism evidence="8">
    <name type="scientific">Tunturiibacter empetritectus</name>
    <dbReference type="NCBI Taxonomy" id="3069691"/>
    <lineage>
        <taxon>Bacteria</taxon>
        <taxon>Pseudomonadati</taxon>
        <taxon>Acidobacteriota</taxon>
        <taxon>Terriglobia</taxon>
        <taxon>Terriglobales</taxon>
        <taxon>Acidobacteriaceae</taxon>
        <taxon>Tunturiibacter</taxon>
    </lineage>
</organism>
<sequence>MRVGESFCPGILHAVQAKDGLLTRVRVPGGMITPSQLVAVAELSASFADGQVEITSRSNLQLRAIQQQDLNSVIQGLDFAGFLPSPEHDRVRNIVTSPFAGLGLGEIIDTRPFVQKLDRRLIADQVLAALPPKFSFSIDGGGDWFARDSDDLTLRVVSLDKTHSFQFVIGDTLSGFCVRIDEALDCVLEAAKICLKISKEFQIPARGKKIASVPQALDRLLDGLSSFLVACPSPDSSTLVAHMPVGVYATHQSDFASLVPLVPLGRLTAEQVQRIAVVAKECDGDIRLAPWRGVVLAAVPKRSISQITERLEAASLSFDAKDGYRGIAACAGSSGCDASLADVRRDASSLVRRVAGRNAKPGWTVNISGCEKQCAMRNGATAELIASSSGYGLRINGQLIASNCSLDSAIDKVVAACQAEEPFEVHL</sequence>
<dbReference type="SUPFAM" id="SSF55124">
    <property type="entry name" value="Nitrite/Sulfite reductase N-terminal domain-like"/>
    <property type="match status" value="2"/>
</dbReference>
<dbReference type="InterPro" id="IPR045854">
    <property type="entry name" value="NO2/SO3_Rdtase_4Fe4S_sf"/>
</dbReference>